<dbReference type="AlphaFoldDB" id="A0A6A3N0X0"/>
<sequence length="133" mass="14728">MVSPAPASQERVRVSPYLERCRSPVSNEVYAPITLSIYRLIVQPIVKGTATERDTSGTALDPFIAAGASFQGILEKLWEQFSSQVKGRTVKANESWTIEAASRESWVKFMVFKVRSTSSIALSQRRTGTPGYI</sequence>
<dbReference type="EMBL" id="QXFU01000383">
    <property type="protein sequence ID" value="KAE9035001.1"/>
    <property type="molecule type" value="Genomic_DNA"/>
</dbReference>
<comment type="caution">
    <text evidence="1">The sequence shown here is derived from an EMBL/GenBank/DDBJ whole genome shotgun (WGS) entry which is preliminary data.</text>
</comment>
<protein>
    <submittedName>
        <fullName evidence="1">Uncharacterized protein</fullName>
    </submittedName>
</protein>
<reference evidence="1 2" key="1">
    <citation type="submission" date="2018-09" db="EMBL/GenBank/DDBJ databases">
        <title>Genomic investigation of the strawberry pathogen Phytophthora fragariae indicates pathogenicity is determined by transcriptional variation in three key races.</title>
        <authorList>
            <person name="Adams T.M."/>
            <person name="Armitage A.D."/>
            <person name="Sobczyk M.K."/>
            <person name="Bates H.J."/>
            <person name="Dunwell J.M."/>
            <person name="Nellist C.F."/>
            <person name="Harrison R.J."/>
        </authorList>
    </citation>
    <scope>NUCLEOTIDE SEQUENCE [LARGE SCALE GENOMIC DNA]</scope>
    <source>
        <strain evidence="1 2">SCRP324</strain>
    </source>
</reference>
<gene>
    <name evidence="1" type="ORF">PR002_g7822</name>
</gene>
<evidence type="ECO:0000313" key="1">
    <source>
        <dbReference type="EMBL" id="KAE9035001.1"/>
    </source>
</evidence>
<name>A0A6A3N0X0_9STRA</name>
<dbReference type="OrthoDB" id="90821at2759"/>
<dbReference type="Proteomes" id="UP000435112">
    <property type="component" value="Unassembled WGS sequence"/>
</dbReference>
<proteinExistence type="predicted"/>
<accession>A0A6A3N0X0</accession>
<evidence type="ECO:0000313" key="2">
    <source>
        <dbReference type="Proteomes" id="UP000435112"/>
    </source>
</evidence>
<organism evidence="1 2">
    <name type="scientific">Phytophthora rubi</name>
    <dbReference type="NCBI Taxonomy" id="129364"/>
    <lineage>
        <taxon>Eukaryota</taxon>
        <taxon>Sar</taxon>
        <taxon>Stramenopiles</taxon>
        <taxon>Oomycota</taxon>
        <taxon>Peronosporomycetes</taxon>
        <taxon>Peronosporales</taxon>
        <taxon>Peronosporaceae</taxon>
        <taxon>Phytophthora</taxon>
    </lineage>
</organism>